<dbReference type="SUPFAM" id="SSF48403">
    <property type="entry name" value="Ankyrin repeat"/>
    <property type="match status" value="1"/>
</dbReference>
<dbReference type="InterPro" id="IPR002110">
    <property type="entry name" value="Ankyrin_rpt"/>
</dbReference>
<dbReference type="PROSITE" id="PS50013">
    <property type="entry name" value="CHROMO_2"/>
    <property type="match status" value="2"/>
</dbReference>
<dbReference type="KEGG" id="cmos:111435281"/>
<dbReference type="AlphaFoldDB" id="A0A6J1EP65"/>
<evidence type="ECO:0000313" key="7">
    <source>
        <dbReference type="RefSeq" id="XP_022928488.1"/>
    </source>
</evidence>
<dbReference type="InterPro" id="IPR036770">
    <property type="entry name" value="Ankyrin_rpt-contain_sf"/>
</dbReference>
<comment type="subcellular location">
    <subcellularLocation>
        <location evidence="1">Nucleus</location>
    </subcellularLocation>
</comment>
<organism evidence="6 7">
    <name type="scientific">Cucurbita moschata</name>
    <name type="common">Winter crookneck squash</name>
    <name type="synonym">Cucurbita pepo var. moschata</name>
    <dbReference type="NCBI Taxonomy" id="3662"/>
    <lineage>
        <taxon>Eukaryota</taxon>
        <taxon>Viridiplantae</taxon>
        <taxon>Streptophyta</taxon>
        <taxon>Embryophyta</taxon>
        <taxon>Tracheophyta</taxon>
        <taxon>Spermatophyta</taxon>
        <taxon>Magnoliopsida</taxon>
        <taxon>eudicotyledons</taxon>
        <taxon>Gunneridae</taxon>
        <taxon>Pentapetalae</taxon>
        <taxon>rosids</taxon>
        <taxon>fabids</taxon>
        <taxon>Cucurbitales</taxon>
        <taxon>Cucurbitaceae</taxon>
        <taxon>Cucurbiteae</taxon>
        <taxon>Cucurbita</taxon>
    </lineage>
</organism>
<gene>
    <name evidence="7" type="primary">LOC111435281</name>
</gene>
<evidence type="ECO:0000256" key="3">
    <source>
        <dbReference type="PROSITE-ProRule" id="PRU00023"/>
    </source>
</evidence>
<dbReference type="RefSeq" id="XP_022928488.1">
    <property type="nucleotide sequence ID" value="XM_023072720.1"/>
</dbReference>
<dbReference type="Pfam" id="PF00385">
    <property type="entry name" value="Chromo"/>
    <property type="match status" value="1"/>
</dbReference>
<dbReference type="InterPro" id="IPR023780">
    <property type="entry name" value="Chromo_domain"/>
</dbReference>
<dbReference type="PROSITE" id="PS50088">
    <property type="entry name" value="ANK_REPEAT"/>
    <property type="match status" value="2"/>
</dbReference>
<keyword evidence="6" id="KW-1185">Reference proteome</keyword>
<dbReference type="SUPFAM" id="SSF54160">
    <property type="entry name" value="Chromo domain-like"/>
    <property type="match status" value="3"/>
</dbReference>
<feature type="domain" description="Chromo" evidence="5">
    <location>
        <begin position="360"/>
        <end position="396"/>
    </location>
</feature>
<dbReference type="PROSITE" id="PS50297">
    <property type="entry name" value="ANK_REP_REGION"/>
    <property type="match status" value="2"/>
</dbReference>
<evidence type="ECO:0000259" key="5">
    <source>
        <dbReference type="PROSITE" id="PS50013"/>
    </source>
</evidence>
<dbReference type="Proteomes" id="UP000504609">
    <property type="component" value="Unplaced"/>
</dbReference>
<evidence type="ECO:0000256" key="1">
    <source>
        <dbReference type="ARBA" id="ARBA00004123"/>
    </source>
</evidence>
<evidence type="ECO:0000256" key="2">
    <source>
        <dbReference type="ARBA" id="ARBA00023242"/>
    </source>
</evidence>
<keyword evidence="2" id="KW-0539">Nucleus</keyword>
<dbReference type="Pfam" id="PF12796">
    <property type="entry name" value="Ank_2"/>
    <property type="match status" value="1"/>
</dbReference>
<evidence type="ECO:0000256" key="4">
    <source>
        <dbReference type="SAM" id="MobiDB-lite"/>
    </source>
</evidence>
<evidence type="ECO:0000313" key="6">
    <source>
        <dbReference type="Proteomes" id="UP000504609"/>
    </source>
</evidence>
<accession>A0A6J1EP65</accession>
<dbReference type="SMART" id="SM00298">
    <property type="entry name" value="CHROMO"/>
    <property type="match status" value="3"/>
</dbReference>
<dbReference type="InterPro" id="IPR016197">
    <property type="entry name" value="Chromo-like_dom_sf"/>
</dbReference>
<feature type="repeat" description="ANK" evidence="3">
    <location>
        <begin position="236"/>
        <end position="268"/>
    </location>
</feature>
<sequence>MRAANGWSFLSTIPHLRSDYPVPTSTKRHRSLSATLLPLPSQPHSAISSATAFSPAMDAVFVNQSLSRLKLPPKPPLPKLPSPILHLHLRRTFKSFTAYAVNEPLTQQTQQPDNFPEDDESYGEVDGIIGSRALADATGMEYLIKWKDGHSPSWVPSDFIAKDVVAEYETPWWTAAKKADESALKSLIDAADSRDFNAVDEDGRTALLFVAGLGSEPCIRILAEAGADLDHRDKSGGFTALHMAAGYVKPGTVELLLELGADPEVQDDKGRTPLVLAREIVKATPRVQFARRLGLERVIGALERVVFEFAEVEELLEKRGKGENLEYLVKWKDGEDNEWVKAALIAEDLVADFEAGLEYAVAEAVVGKRVGDDGKMEYLVKWTDIEDATWEPEGNVDSDLVTEFETGQKSVGPGPISDLEAQSSNGGP</sequence>
<proteinExistence type="predicted"/>
<reference evidence="7" key="1">
    <citation type="submission" date="2025-08" db="UniProtKB">
        <authorList>
            <consortium name="RefSeq"/>
        </authorList>
    </citation>
    <scope>IDENTIFICATION</scope>
    <source>
        <tissue evidence="7">Young leaves</tissue>
    </source>
</reference>
<dbReference type="GO" id="GO:0005634">
    <property type="term" value="C:nucleus"/>
    <property type="evidence" value="ECO:0007669"/>
    <property type="project" value="UniProtKB-SubCell"/>
</dbReference>
<dbReference type="InterPro" id="IPR051219">
    <property type="entry name" value="Heterochromatin_chromo-domain"/>
</dbReference>
<feature type="repeat" description="ANK" evidence="3">
    <location>
        <begin position="202"/>
        <end position="234"/>
    </location>
</feature>
<dbReference type="CDD" id="cd18628">
    <property type="entry name" value="CD3_cpSRP43_like"/>
    <property type="match status" value="1"/>
</dbReference>
<dbReference type="SMART" id="SM00248">
    <property type="entry name" value="ANK"/>
    <property type="match status" value="3"/>
</dbReference>
<feature type="domain" description="Chromo" evidence="5">
    <location>
        <begin position="310"/>
        <end position="339"/>
    </location>
</feature>
<keyword evidence="3" id="KW-0040">ANK repeat</keyword>
<dbReference type="InterPro" id="IPR000953">
    <property type="entry name" value="Chromo/chromo_shadow_dom"/>
</dbReference>
<dbReference type="GeneID" id="111435281"/>
<dbReference type="PANTHER" id="PTHR22812">
    <property type="entry name" value="CHROMOBOX PROTEIN"/>
    <property type="match status" value="1"/>
</dbReference>
<dbReference type="Gene3D" id="1.25.40.20">
    <property type="entry name" value="Ankyrin repeat-containing domain"/>
    <property type="match status" value="1"/>
</dbReference>
<feature type="region of interest" description="Disordered" evidence="4">
    <location>
        <begin position="406"/>
        <end position="428"/>
    </location>
</feature>
<dbReference type="Gene3D" id="2.40.50.40">
    <property type="match status" value="3"/>
</dbReference>
<dbReference type="InterPro" id="IPR030300">
    <property type="entry name" value="CPSRP43_chromodomain_3"/>
</dbReference>
<protein>
    <submittedName>
        <fullName evidence="7">Signal recognition particle 43 kDa protein, chloroplastic-like</fullName>
    </submittedName>
</protein>
<name>A0A6J1EP65_CUCMO</name>